<sequence length="162" mass="17374">MNEDPGGICMPLRIRARAALPALAGAVALTGTLLSSPAGAAGGVIIYRVYFDTPGKDTRTNAAYNGEWVQIKNTSSKAISLKGWVLKDPDNHKYTFLDVKIGAGKYIKVRTGSGTDTAATKYQNRRAYVWNNTSDTATLLKASGSKVDSCSWSTRDGSDKYC</sequence>
<dbReference type="Pfam" id="PF00932">
    <property type="entry name" value="LTD"/>
    <property type="match status" value="1"/>
</dbReference>
<dbReference type="PROSITE" id="PS51841">
    <property type="entry name" value="LTD"/>
    <property type="match status" value="1"/>
</dbReference>
<feature type="signal peptide" evidence="1">
    <location>
        <begin position="1"/>
        <end position="40"/>
    </location>
</feature>
<proteinExistence type="predicted"/>
<evidence type="ECO:0000256" key="1">
    <source>
        <dbReference type="SAM" id="SignalP"/>
    </source>
</evidence>
<feature type="domain" description="LTD" evidence="2">
    <location>
        <begin position="32"/>
        <end position="154"/>
    </location>
</feature>
<reference evidence="3 4" key="1">
    <citation type="journal article" date="2010" name="ChemBioChem">
        <title>Cloning and characterization of the biosynthetic gene cluster of 16-membered macrolide antibiotic FD-891: involvement of a dual functional cytochrome P450 monooxygenase catalyzing epoxidation and hydroxylation.</title>
        <authorList>
            <person name="Kudo F."/>
            <person name="Motegi A."/>
            <person name="Mizoue K."/>
            <person name="Eguchi T."/>
        </authorList>
    </citation>
    <scope>NUCLEOTIDE SEQUENCE [LARGE SCALE GENOMIC DNA]</scope>
    <source>
        <strain evidence="3 4">A-8890</strain>
    </source>
</reference>
<dbReference type="Gene3D" id="2.60.40.1260">
    <property type="entry name" value="Lamin Tail domain"/>
    <property type="match status" value="1"/>
</dbReference>
<dbReference type="InterPro" id="IPR001322">
    <property type="entry name" value="Lamin_tail_dom"/>
</dbReference>
<dbReference type="SUPFAM" id="SSF74853">
    <property type="entry name" value="Lamin A/C globular tail domain"/>
    <property type="match status" value="1"/>
</dbReference>
<dbReference type="EMBL" id="AP018448">
    <property type="protein sequence ID" value="BBC32568.1"/>
    <property type="molecule type" value="Genomic_DNA"/>
</dbReference>
<keyword evidence="1" id="KW-0732">Signal</keyword>
<evidence type="ECO:0000313" key="4">
    <source>
        <dbReference type="Proteomes" id="UP001321542"/>
    </source>
</evidence>
<accession>A0ABM7F9B0</accession>
<evidence type="ECO:0000313" key="3">
    <source>
        <dbReference type="EMBL" id="BBC32568.1"/>
    </source>
</evidence>
<dbReference type="Proteomes" id="UP001321542">
    <property type="component" value="Chromosome"/>
</dbReference>
<protein>
    <recommendedName>
        <fullName evidence="2">LTD domain-containing protein</fullName>
    </recommendedName>
</protein>
<evidence type="ECO:0000259" key="2">
    <source>
        <dbReference type="PROSITE" id="PS51841"/>
    </source>
</evidence>
<organism evidence="3 4">
    <name type="scientific">Streptomyces graminofaciens</name>
    <dbReference type="NCBI Taxonomy" id="68212"/>
    <lineage>
        <taxon>Bacteria</taxon>
        <taxon>Bacillati</taxon>
        <taxon>Actinomycetota</taxon>
        <taxon>Actinomycetes</taxon>
        <taxon>Kitasatosporales</taxon>
        <taxon>Streptomycetaceae</taxon>
        <taxon>Streptomyces</taxon>
    </lineage>
</organism>
<dbReference type="InterPro" id="IPR036415">
    <property type="entry name" value="Lamin_tail_dom_sf"/>
</dbReference>
<gene>
    <name evidence="3" type="ORF">SGFS_038620</name>
</gene>
<name>A0ABM7F9B0_9ACTN</name>
<feature type="chain" id="PRO_5046293461" description="LTD domain-containing protein" evidence="1">
    <location>
        <begin position="41"/>
        <end position="162"/>
    </location>
</feature>
<keyword evidence="4" id="KW-1185">Reference proteome</keyword>
<reference evidence="3 4" key="2">
    <citation type="journal article" date="2023" name="ChemBioChem">
        <title>Acyltransferase Domain Exchange between Two Independent Type I Polyketide Synthases in the Same Producer Strain of Macrolide Antibiotics.</title>
        <authorList>
            <person name="Kudo F."/>
            <person name="Kishikawa K."/>
            <person name="Tsuboi K."/>
            <person name="Kido T."/>
            <person name="Usui T."/>
            <person name="Hashimoto J."/>
            <person name="Shin-Ya K."/>
            <person name="Miyanaga A."/>
            <person name="Eguchi T."/>
        </authorList>
    </citation>
    <scope>NUCLEOTIDE SEQUENCE [LARGE SCALE GENOMIC DNA]</scope>
    <source>
        <strain evidence="3 4">A-8890</strain>
    </source>
</reference>